<comment type="caution">
    <text evidence="2">The sequence shown here is derived from an EMBL/GenBank/DDBJ whole genome shotgun (WGS) entry which is preliminary data.</text>
</comment>
<reference evidence="2 3" key="1">
    <citation type="submission" date="2023-03" db="EMBL/GenBank/DDBJ databases">
        <title>High recombination rates correlate with genetic variation in Cardiocondyla obscurior ants.</title>
        <authorList>
            <person name="Errbii M."/>
        </authorList>
    </citation>
    <scope>NUCLEOTIDE SEQUENCE [LARGE SCALE GENOMIC DNA]</scope>
    <source>
        <strain evidence="2">Alpha-2009</strain>
        <tissue evidence="2">Whole body</tissue>
    </source>
</reference>
<evidence type="ECO:0000256" key="1">
    <source>
        <dbReference type="SAM" id="SignalP"/>
    </source>
</evidence>
<keyword evidence="1" id="KW-0732">Signal</keyword>
<dbReference type="AlphaFoldDB" id="A0AAW2F442"/>
<evidence type="ECO:0000313" key="2">
    <source>
        <dbReference type="EMBL" id="KAL0110679.1"/>
    </source>
</evidence>
<organism evidence="2 3">
    <name type="scientific">Cardiocondyla obscurior</name>
    <dbReference type="NCBI Taxonomy" id="286306"/>
    <lineage>
        <taxon>Eukaryota</taxon>
        <taxon>Metazoa</taxon>
        <taxon>Ecdysozoa</taxon>
        <taxon>Arthropoda</taxon>
        <taxon>Hexapoda</taxon>
        <taxon>Insecta</taxon>
        <taxon>Pterygota</taxon>
        <taxon>Neoptera</taxon>
        <taxon>Endopterygota</taxon>
        <taxon>Hymenoptera</taxon>
        <taxon>Apocrita</taxon>
        <taxon>Aculeata</taxon>
        <taxon>Formicoidea</taxon>
        <taxon>Formicidae</taxon>
        <taxon>Myrmicinae</taxon>
        <taxon>Cardiocondyla</taxon>
    </lineage>
</organism>
<dbReference type="Proteomes" id="UP001430953">
    <property type="component" value="Unassembled WGS sequence"/>
</dbReference>
<name>A0AAW2F442_9HYME</name>
<dbReference type="EMBL" id="JADYXP020000014">
    <property type="protein sequence ID" value="KAL0110679.1"/>
    <property type="molecule type" value="Genomic_DNA"/>
</dbReference>
<gene>
    <name evidence="2" type="ORF">PUN28_013943</name>
</gene>
<proteinExistence type="predicted"/>
<sequence length="433" mass="51338">MAKKLIKIFLIFCNVALCATKNRCIRACSELFYFHQKPRYGQKTKKIFSKFCNVALCATKNRCIRAGSEPSIFTSRRDKAKKRKKIILKFSNISLCIRAYFELSIFTSSRNMAKKTKKNIFDILCIRACSELFIFSSRRDMAKKRKKYFRNFHCAAFKENAFQFVSNLLLYQQTRYGRETKKNIFENWQHNIVPKFCNVALCATKNRCIRACSEPSIFTRRRDKKCIRTCSNLLFSPADEIWPKTKKYFRNFATCIRACSEFSIFTSRRDKHCAAFKKDAFGFIPSFLFSSKAEIWPKNTFCATKNRCIRACSELFIFSSRRDMAKNEKIFSKFCNVALCTRYGRETKKNIFENWQHNIQHIIVRHLKEMHTNLFRTFYFHQQTRYGQKTKKIFSKFCNVASCATKNRCIRACSEFFIFTSSRDMAKKQKKYF</sequence>
<protein>
    <submittedName>
        <fullName evidence="2">Uncharacterized protein</fullName>
    </submittedName>
</protein>
<feature type="chain" id="PRO_5043979924" evidence="1">
    <location>
        <begin position="21"/>
        <end position="433"/>
    </location>
</feature>
<feature type="signal peptide" evidence="1">
    <location>
        <begin position="1"/>
        <end position="20"/>
    </location>
</feature>
<evidence type="ECO:0000313" key="3">
    <source>
        <dbReference type="Proteomes" id="UP001430953"/>
    </source>
</evidence>
<keyword evidence="3" id="KW-1185">Reference proteome</keyword>
<accession>A0AAW2F442</accession>